<feature type="transmembrane region" description="Helical" evidence="7">
    <location>
        <begin position="145"/>
        <end position="164"/>
    </location>
</feature>
<dbReference type="InterPro" id="IPR052337">
    <property type="entry name" value="SAT4-like"/>
</dbReference>
<keyword evidence="10" id="KW-1185">Reference proteome</keyword>
<feature type="transmembrane region" description="Helical" evidence="7">
    <location>
        <begin position="252"/>
        <end position="273"/>
    </location>
</feature>
<protein>
    <recommendedName>
        <fullName evidence="8">Rhodopsin domain-containing protein</fullName>
    </recommendedName>
</protein>
<dbReference type="AlphaFoldDB" id="A0A8E5MJN5"/>
<keyword evidence="2 7" id="KW-0812">Transmembrane</keyword>
<organism evidence="9 10">
    <name type="scientific">Ustilaginoidea virens</name>
    <name type="common">Rice false smut fungus</name>
    <name type="synonym">Villosiclava virens</name>
    <dbReference type="NCBI Taxonomy" id="1159556"/>
    <lineage>
        <taxon>Eukaryota</taxon>
        <taxon>Fungi</taxon>
        <taxon>Dikarya</taxon>
        <taxon>Ascomycota</taxon>
        <taxon>Pezizomycotina</taxon>
        <taxon>Sordariomycetes</taxon>
        <taxon>Hypocreomycetidae</taxon>
        <taxon>Hypocreales</taxon>
        <taxon>Clavicipitaceae</taxon>
        <taxon>Ustilaginoidea</taxon>
    </lineage>
</organism>
<evidence type="ECO:0000256" key="7">
    <source>
        <dbReference type="SAM" id="Phobius"/>
    </source>
</evidence>
<evidence type="ECO:0000256" key="2">
    <source>
        <dbReference type="ARBA" id="ARBA00022692"/>
    </source>
</evidence>
<keyword evidence="3 7" id="KW-1133">Transmembrane helix</keyword>
<evidence type="ECO:0000313" key="9">
    <source>
        <dbReference type="EMBL" id="QUC22803.1"/>
    </source>
</evidence>
<sequence>MLDSRPFSPGHPLTGIKEEHEAFPPFRRDEMPLLASTLLTSRQSAAHHPMTESLQPGIYACLLVMLPLATLTLGLRFYARRIKRLRPWWDDYLAVVSYLAAVAYDASIFVFLKYGLGRKMSDLPIPQEEARYYEPQLQETQEHTYTISIGAAQLSLLVLYWRLFKSDRGAKIAIQVLSALVVGWLIARILVATFQCVPPEYFWDKAISGTCPVDPGQFFIWSVSTHLAMDVALMILPATQIARLSIPVAQKAAIAGMFTFGAVVCVASIVMLVESTRYNAKEDEIMWNTAAPAMWSAAEIHLSVMACCLPVLRPAVKSLGGLFVPRFSSKGGVYPRDLIQLESSAYIRNKAKRDRNESANQLHHYARAQGDVSSFGRGSETEIYTKGPREDVESRHC</sequence>
<feature type="transmembrane region" description="Helical" evidence="7">
    <location>
        <begin position="91"/>
        <end position="112"/>
    </location>
</feature>
<gene>
    <name evidence="9" type="ORF">UV8b_07044</name>
</gene>
<dbReference type="RefSeq" id="XP_043000476.1">
    <property type="nucleotide sequence ID" value="XM_043144541.1"/>
</dbReference>
<reference evidence="9" key="1">
    <citation type="submission" date="2020-03" db="EMBL/GenBank/DDBJ databases">
        <title>A mixture of massive structural variations and highly conserved coding sequences in Ustilaginoidea virens genome.</title>
        <authorList>
            <person name="Zhang K."/>
            <person name="Zhao Z."/>
            <person name="Zhang Z."/>
            <person name="Li Y."/>
            <person name="Hsiang T."/>
            <person name="Sun W."/>
        </authorList>
    </citation>
    <scope>NUCLEOTIDE SEQUENCE</scope>
    <source>
        <strain evidence="9">UV-8b</strain>
    </source>
</reference>
<feature type="compositionally biased region" description="Basic and acidic residues" evidence="6">
    <location>
        <begin position="387"/>
        <end position="397"/>
    </location>
</feature>
<comment type="subcellular location">
    <subcellularLocation>
        <location evidence="1">Membrane</location>
        <topology evidence="1">Multi-pass membrane protein</topology>
    </subcellularLocation>
</comment>
<comment type="similarity">
    <text evidence="5">Belongs to the SAT4 family.</text>
</comment>
<dbReference type="GO" id="GO:0016020">
    <property type="term" value="C:membrane"/>
    <property type="evidence" value="ECO:0007669"/>
    <property type="project" value="UniProtKB-SubCell"/>
</dbReference>
<feature type="domain" description="Rhodopsin" evidence="8">
    <location>
        <begin position="75"/>
        <end position="317"/>
    </location>
</feature>
<proteinExistence type="inferred from homology"/>
<dbReference type="InterPro" id="IPR049326">
    <property type="entry name" value="Rhodopsin_dom_fungi"/>
</dbReference>
<evidence type="ECO:0000256" key="3">
    <source>
        <dbReference type="ARBA" id="ARBA00022989"/>
    </source>
</evidence>
<accession>A0A8E5MJN5</accession>
<dbReference type="Pfam" id="PF20684">
    <property type="entry name" value="Fung_rhodopsin"/>
    <property type="match status" value="1"/>
</dbReference>
<dbReference type="KEGG" id="uvi:66067821"/>
<evidence type="ECO:0000256" key="6">
    <source>
        <dbReference type="SAM" id="MobiDB-lite"/>
    </source>
</evidence>
<evidence type="ECO:0000313" key="10">
    <source>
        <dbReference type="Proteomes" id="UP000027002"/>
    </source>
</evidence>
<feature type="transmembrane region" description="Helical" evidence="7">
    <location>
        <begin position="176"/>
        <end position="198"/>
    </location>
</feature>
<evidence type="ECO:0000256" key="4">
    <source>
        <dbReference type="ARBA" id="ARBA00023136"/>
    </source>
</evidence>
<name>A0A8E5MJN5_USTVR</name>
<dbReference type="OrthoDB" id="5417844at2759"/>
<dbReference type="PANTHER" id="PTHR33048">
    <property type="entry name" value="PTH11-LIKE INTEGRAL MEMBRANE PROTEIN (AFU_ORTHOLOGUE AFUA_5G11245)"/>
    <property type="match status" value="1"/>
</dbReference>
<dbReference type="EMBL" id="CP072757">
    <property type="protein sequence ID" value="QUC22803.1"/>
    <property type="molecule type" value="Genomic_DNA"/>
</dbReference>
<feature type="transmembrane region" description="Helical" evidence="7">
    <location>
        <begin position="57"/>
        <end position="79"/>
    </location>
</feature>
<dbReference type="PANTHER" id="PTHR33048:SF47">
    <property type="entry name" value="INTEGRAL MEMBRANE PROTEIN-RELATED"/>
    <property type="match status" value="1"/>
</dbReference>
<keyword evidence="4 7" id="KW-0472">Membrane</keyword>
<feature type="region of interest" description="Disordered" evidence="6">
    <location>
        <begin position="376"/>
        <end position="397"/>
    </location>
</feature>
<evidence type="ECO:0000259" key="8">
    <source>
        <dbReference type="Pfam" id="PF20684"/>
    </source>
</evidence>
<evidence type="ECO:0000256" key="5">
    <source>
        <dbReference type="ARBA" id="ARBA00038359"/>
    </source>
</evidence>
<dbReference type="Proteomes" id="UP000027002">
    <property type="component" value="Chromosome 5"/>
</dbReference>
<evidence type="ECO:0000256" key="1">
    <source>
        <dbReference type="ARBA" id="ARBA00004141"/>
    </source>
</evidence>
<dbReference type="GeneID" id="66067821"/>